<dbReference type="PROSITE" id="PS50158">
    <property type="entry name" value="ZF_CCHC"/>
    <property type="match status" value="1"/>
</dbReference>
<keyword evidence="1" id="KW-0863">Zinc-finger</keyword>
<keyword evidence="1" id="KW-0862">Zinc</keyword>
<feature type="compositionally biased region" description="Polar residues" evidence="2">
    <location>
        <begin position="703"/>
        <end position="717"/>
    </location>
</feature>
<reference evidence="4" key="2">
    <citation type="submission" date="2008-12" db="EMBL/GenBank/DDBJ databases">
        <title>Improved gene annotation of the rice (Oryza sativa) genomes.</title>
        <authorList>
            <person name="Wang J."/>
            <person name="Li R."/>
            <person name="Fan W."/>
            <person name="Huang Q."/>
            <person name="Zhang J."/>
            <person name="Zhou Y."/>
            <person name="Hu Y."/>
            <person name="Zi S."/>
            <person name="Li J."/>
            <person name="Ni P."/>
            <person name="Zheng H."/>
            <person name="Zhang Y."/>
            <person name="Zhao M."/>
            <person name="Hao Q."/>
            <person name="McDermott J."/>
            <person name="Samudrala R."/>
            <person name="Kristiansen K."/>
            <person name="Wong G.K.-S."/>
        </authorList>
    </citation>
    <scope>NUCLEOTIDE SEQUENCE</scope>
</reference>
<dbReference type="PANTHER" id="PTHR34145:SF38">
    <property type="entry name" value="EXPRESSED PROTEIN"/>
    <property type="match status" value="1"/>
</dbReference>
<evidence type="ECO:0000256" key="2">
    <source>
        <dbReference type="SAM" id="MobiDB-lite"/>
    </source>
</evidence>
<dbReference type="Gene3D" id="3.80.10.10">
    <property type="entry name" value="Ribonuclease Inhibitor"/>
    <property type="match status" value="1"/>
</dbReference>
<dbReference type="Gene3D" id="4.10.60.10">
    <property type="entry name" value="Zinc finger, CCHC-type"/>
    <property type="match status" value="1"/>
</dbReference>
<sequence>MAATPASKDVETSAGAAASTVVVVAAASGRRQAVAMAAGGSITSVAKTERKGLHYQLKENVYLPEDILRLIHAMMPLRDAARAACASHIFLQSWRCRPNLIFTGETLGLIINGTGKDDAKRDFINIVQRILLNHSGIGVKTLKLELLHFSDLDLGCLEAWLQIAVAPGIEELTLMFPCVRYKFPCSLLFERGGNSVRYLHLMVCTFRPTIGLGCLIKLTQLHLSFVWITGDELELLSKCVALEWLKLSYCPEIICLKVPCMLRQLGSLEVAECRYLKVIEICAPNLSNFYLTGFLVRTSFENPLLVKKLRIMCLRQGNFVSYARTKLPSLVPNVETLTVASNEATGQAIPTDRRPLRPRRPPPCAGSHPGADAHHPRLSCPIALPLEPARPPLDVAGQMRLASLPPSWPALQPAHPTLLRHHKPVIPSQPLSGPPLSPRSSTPRRNPQFWLESPPPPPSRSAVPFSADDVSHVSESPDPRSSPTPAMPRSFADAVRLDFNPAKGDGLPVFKSPHGQPPPRPKLKSAITIPAWSTFQRRAYRATPGEEMGVRRIHGTARPGRFNGEWKEVKPRHWWRRSPHSPESQRPASRRQDAHSRRSLAPAASASLRLFRERTAGKCFNCLARDHRAARCRDPVRCFRCFRSGHKANSCSRREPRPRQPRQSPQKALRRQASTPPPPQNTSHRQASTPSPSLPRATRPRQPRQSPQNTSCRQASTPPLQLPLPPKPSCNTRMALLGDPATRPDEDHCFVPTPFATEAERKEWESSAVVSWAMRAPASTTAQDVEAAFREEFRLRRGEVTVTRHHPEAFLIKFEHSSHCYEAMRKGFVKRNGIELHFIKWRSLSAALGIALMFRRMWLTFTGSTRGAKPEQILVSDRPPAHWQHGAKFCVYIHLEEIHDYTTVAVDLDGNEACAPSKRRLPEWHLGVADGDPVPTRAFENFPHHPPPPRTRQGREPERIDDRDDRRRRAKDDRDRSRPRRSYNDDHPDHDRDQAWRRRDDDDDRDGRGGRGREAWRGRESRKVSGLDGQRVRERSPRRRDWAEDDRRGDRRHHVQAAVALPATIPPLKLAPKQAPRENLRETGERLVNRVNNFAAAVDDASQPGGEEAWSDRRPSRVHDVPIRQVFDRLKHCLFPAGIHSTPSHSGQVMPHDERASIGARGNTAAATAVASKTVTPPQLITAAPTTEQDEHQDAGNKNTLQVLESLFSTPPRAVLPRPTSPALTTTQATPAPAPAPPGGHGMERRRSARLAAKPPMPTMQRCTRVLLKRLGMLHDDKTLDEVLSDYIAMFNGPLPQHVIAALTSIFDIDADAIMEANHVDNTLLEVVGEGVADLVEEVADTAA</sequence>
<dbReference type="InterPro" id="IPR036875">
    <property type="entry name" value="Znf_CCHC_sf"/>
</dbReference>
<reference evidence="4" key="1">
    <citation type="journal article" date="2005" name="PLoS Biol.">
        <title>The genomes of Oryza sativa: a history of duplications.</title>
        <authorList>
            <person name="Yu J."/>
            <person name="Wang J."/>
            <person name="Lin W."/>
            <person name="Li S."/>
            <person name="Li H."/>
            <person name="Zhou J."/>
            <person name="Ni P."/>
            <person name="Dong W."/>
            <person name="Hu S."/>
            <person name="Zeng C."/>
            <person name="Zhang J."/>
            <person name="Zhang Y."/>
            <person name="Li R."/>
            <person name="Xu Z."/>
            <person name="Li S."/>
            <person name="Li X."/>
            <person name="Zheng H."/>
            <person name="Cong L."/>
            <person name="Lin L."/>
            <person name="Yin J."/>
            <person name="Geng J."/>
            <person name="Li G."/>
            <person name="Shi J."/>
            <person name="Liu J."/>
            <person name="Lv H."/>
            <person name="Li J."/>
            <person name="Wang J."/>
            <person name="Deng Y."/>
            <person name="Ran L."/>
            <person name="Shi X."/>
            <person name="Wang X."/>
            <person name="Wu Q."/>
            <person name="Li C."/>
            <person name="Ren X."/>
            <person name="Wang J."/>
            <person name="Wang X."/>
            <person name="Li D."/>
            <person name="Liu D."/>
            <person name="Zhang X."/>
            <person name="Ji Z."/>
            <person name="Zhao W."/>
            <person name="Sun Y."/>
            <person name="Zhang Z."/>
            <person name="Bao J."/>
            <person name="Han Y."/>
            <person name="Dong L."/>
            <person name="Ji J."/>
            <person name="Chen P."/>
            <person name="Wu S."/>
            <person name="Liu J."/>
            <person name="Xiao Y."/>
            <person name="Bu D."/>
            <person name="Tan J."/>
            <person name="Yang L."/>
            <person name="Ye C."/>
            <person name="Zhang J."/>
            <person name="Xu J."/>
            <person name="Zhou Y."/>
            <person name="Yu Y."/>
            <person name="Zhang B."/>
            <person name="Zhuang S."/>
            <person name="Wei H."/>
            <person name="Liu B."/>
            <person name="Lei M."/>
            <person name="Yu H."/>
            <person name="Li Y."/>
            <person name="Xu H."/>
            <person name="Wei S."/>
            <person name="He X."/>
            <person name="Fang L."/>
            <person name="Zhang Z."/>
            <person name="Zhang Y."/>
            <person name="Huang X."/>
            <person name="Su Z."/>
            <person name="Tong W."/>
            <person name="Li J."/>
            <person name="Tong Z."/>
            <person name="Li S."/>
            <person name="Ye J."/>
            <person name="Wang L."/>
            <person name="Fang L."/>
            <person name="Lei T."/>
            <person name="Chen C."/>
            <person name="Chen H."/>
            <person name="Xu Z."/>
            <person name="Li H."/>
            <person name="Huang H."/>
            <person name="Zhang F."/>
            <person name="Xu H."/>
            <person name="Li N."/>
            <person name="Zhao C."/>
            <person name="Li S."/>
            <person name="Dong L."/>
            <person name="Huang Y."/>
            <person name="Li L."/>
            <person name="Xi Y."/>
            <person name="Qi Q."/>
            <person name="Li W."/>
            <person name="Zhang B."/>
            <person name="Hu W."/>
            <person name="Zhang Y."/>
            <person name="Tian X."/>
            <person name="Jiao Y."/>
            <person name="Liang X."/>
            <person name="Jin J."/>
            <person name="Gao L."/>
            <person name="Zheng W."/>
            <person name="Hao B."/>
            <person name="Liu S."/>
            <person name="Wang W."/>
            <person name="Yuan L."/>
            <person name="Cao M."/>
            <person name="McDermott J."/>
            <person name="Samudrala R."/>
            <person name="Wang J."/>
            <person name="Wong G.K."/>
            <person name="Yang H."/>
        </authorList>
    </citation>
    <scope>NUCLEOTIDE SEQUENCE [LARGE SCALE GENOMIC DNA]</scope>
</reference>
<dbReference type="InterPro" id="IPR053772">
    <property type="entry name" value="At1g61320/At1g61330-like"/>
</dbReference>
<dbReference type="InterPro" id="IPR055357">
    <property type="entry name" value="LRR_At1g61320_AtMIF1"/>
</dbReference>
<feature type="region of interest" description="Disordered" evidence="2">
    <location>
        <begin position="648"/>
        <end position="728"/>
    </location>
</feature>
<feature type="domain" description="CCHC-type" evidence="3">
    <location>
        <begin position="637"/>
        <end position="651"/>
    </location>
</feature>
<feature type="region of interest" description="Disordered" evidence="2">
    <location>
        <begin position="1211"/>
        <end position="1246"/>
    </location>
</feature>
<dbReference type="GO" id="GO:0008270">
    <property type="term" value="F:zinc ion binding"/>
    <property type="evidence" value="ECO:0007669"/>
    <property type="project" value="UniProtKB-KW"/>
</dbReference>
<keyword evidence="1" id="KW-0479">Metal-binding</keyword>
<evidence type="ECO:0000256" key="1">
    <source>
        <dbReference type="PROSITE-ProRule" id="PRU00047"/>
    </source>
</evidence>
<feature type="region of interest" description="Disordered" evidence="2">
    <location>
        <begin position="343"/>
        <end position="376"/>
    </location>
</feature>
<protein>
    <recommendedName>
        <fullName evidence="3">CCHC-type domain-containing protein</fullName>
    </recommendedName>
</protein>
<dbReference type="SMART" id="SM00343">
    <property type="entry name" value="ZnF_C2HC"/>
    <property type="match status" value="2"/>
</dbReference>
<feature type="region of interest" description="Disordered" evidence="2">
    <location>
        <begin position="556"/>
        <end position="602"/>
    </location>
</feature>
<dbReference type="SUPFAM" id="SSF57756">
    <property type="entry name" value="Retrovirus zinc finger-like domains"/>
    <property type="match status" value="1"/>
</dbReference>
<dbReference type="PANTHER" id="PTHR34145">
    <property type="entry name" value="OS02G0105600 PROTEIN"/>
    <property type="match status" value="1"/>
</dbReference>
<dbReference type="EMBL" id="CM000139">
    <property type="protein sequence ID" value="EEE57734.1"/>
    <property type="molecule type" value="Genomic_DNA"/>
</dbReference>
<dbReference type="Proteomes" id="UP000007752">
    <property type="component" value="Chromosome 2"/>
</dbReference>
<dbReference type="InterPro" id="IPR001878">
    <property type="entry name" value="Znf_CCHC"/>
</dbReference>
<dbReference type="GO" id="GO:0003676">
    <property type="term" value="F:nucleic acid binding"/>
    <property type="evidence" value="ECO:0007669"/>
    <property type="project" value="InterPro"/>
</dbReference>
<feature type="compositionally biased region" description="Basic and acidic residues" evidence="2">
    <location>
        <begin position="469"/>
        <end position="478"/>
    </location>
</feature>
<feature type="compositionally biased region" description="Polar residues" evidence="2">
    <location>
        <begin position="681"/>
        <end position="691"/>
    </location>
</feature>
<name>B9F2I1_ORYSJ</name>
<dbReference type="SUPFAM" id="SSF52047">
    <property type="entry name" value="RNI-like"/>
    <property type="match status" value="1"/>
</dbReference>
<feature type="region of interest" description="Disordered" evidence="2">
    <location>
        <begin position="926"/>
        <end position="1053"/>
    </location>
</feature>
<dbReference type="Pfam" id="PF23622">
    <property type="entry name" value="LRR_At1g61320_AtMIF1"/>
    <property type="match status" value="1"/>
</dbReference>
<accession>B9F2I1</accession>
<evidence type="ECO:0000313" key="4">
    <source>
        <dbReference type="EMBL" id="EEE57734.1"/>
    </source>
</evidence>
<organism evidence="4">
    <name type="scientific">Oryza sativa subsp. japonica</name>
    <name type="common">Rice</name>
    <dbReference type="NCBI Taxonomy" id="39947"/>
    <lineage>
        <taxon>Eukaryota</taxon>
        <taxon>Viridiplantae</taxon>
        <taxon>Streptophyta</taxon>
        <taxon>Embryophyta</taxon>
        <taxon>Tracheophyta</taxon>
        <taxon>Spermatophyta</taxon>
        <taxon>Magnoliopsida</taxon>
        <taxon>Liliopsida</taxon>
        <taxon>Poales</taxon>
        <taxon>Poaceae</taxon>
        <taxon>BOP clade</taxon>
        <taxon>Oryzoideae</taxon>
        <taxon>Oryzeae</taxon>
        <taxon>Oryzinae</taxon>
        <taxon>Oryza</taxon>
        <taxon>Oryza sativa</taxon>
    </lineage>
</organism>
<gene>
    <name evidence="4" type="ORF">OsJ_08247</name>
</gene>
<proteinExistence type="predicted"/>
<feature type="compositionally biased region" description="Low complexity" evidence="2">
    <location>
        <begin position="438"/>
        <end position="447"/>
    </location>
</feature>
<feature type="compositionally biased region" description="Basic and acidic residues" evidence="2">
    <location>
        <begin position="953"/>
        <end position="1049"/>
    </location>
</feature>
<dbReference type="InterPro" id="IPR032675">
    <property type="entry name" value="LRR_dom_sf"/>
</dbReference>
<evidence type="ECO:0000259" key="3">
    <source>
        <dbReference type="PROSITE" id="PS50158"/>
    </source>
</evidence>
<feature type="region of interest" description="Disordered" evidence="2">
    <location>
        <begin position="424"/>
        <end position="524"/>
    </location>
</feature>
<feature type="compositionally biased region" description="Low complexity" evidence="2">
    <location>
        <begin position="1221"/>
        <end position="1231"/>
    </location>
</feature>